<reference evidence="2" key="1">
    <citation type="submission" date="2015-12" db="EMBL/GenBank/DDBJ databases">
        <title>Complete genome sequences of two moderately thermophilic Paenibacillus species.</title>
        <authorList>
            <person name="Butler R.III."/>
            <person name="Wang J."/>
            <person name="Stark B.C."/>
            <person name="Pombert J.-F."/>
        </authorList>
    </citation>
    <scope>NUCLEOTIDE SEQUENCE [LARGE SCALE GENOMIC DNA]</scope>
    <source>
        <strain evidence="2">32O-Y</strain>
    </source>
</reference>
<sequence length="47" mass="5220">MPRSDAVLALKEGLAMTKPTVLYEADLDQRSSPSMVTFWLYEVNSTG</sequence>
<dbReference type="STRING" id="162209.IJ22_49260"/>
<gene>
    <name evidence="1" type="ORF">IJ22_49260</name>
</gene>
<reference evidence="1 2" key="2">
    <citation type="journal article" date="2016" name="Genome Announc.">
        <title>Complete Genome Sequences of Two Interactive Moderate Thermophiles, Paenibacillus napthalenovorans 32O-Y and Paenibacillus sp. 32O-W.</title>
        <authorList>
            <person name="Butler R.R.III."/>
            <person name="Wang J."/>
            <person name="Stark B.C."/>
            <person name="Pombert J.F."/>
        </authorList>
    </citation>
    <scope>NUCLEOTIDE SEQUENCE [LARGE SCALE GENOMIC DNA]</scope>
    <source>
        <strain evidence="1 2">32O-Y</strain>
    </source>
</reference>
<proteinExistence type="predicted"/>
<dbReference type="EMBL" id="CP013652">
    <property type="protein sequence ID" value="ALS25188.1"/>
    <property type="molecule type" value="Genomic_DNA"/>
</dbReference>
<keyword evidence="2" id="KW-1185">Reference proteome</keyword>
<dbReference type="AlphaFoldDB" id="A0A0U2W9L4"/>
<organism evidence="1 2">
    <name type="scientific">Paenibacillus naphthalenovorans</name>
    <dbReference type="NCBI Taxonomy" id="162209"/>
    <lineage>
        <taxon>Bacteria</taxon>
        <taxon>Bacillati</taxon>
        <taxon>Bacillota</taxon>
        <taxon>Bacilli</taxon>
        <taxon>Bacillales</taxon>
        <taxon>Paenibacillaceae</taxon>
        <taxon>Paenibacillus</taxon>
    </lineage>
</organism>
<dbReference type="PATRIC" id="fig|162209.4.peg.5204"/>
<dbReference type="KEGG" id="pnp:IJ22_49260"/>
<dbReference type="RefSeq" id="WP_160327407.1">
    <property type="nucleotide sequence ID" value="NZ_CP013652.1"/>
</dbReference>
<dbReference type="Proteomes" id="UP000061660">
    <property type="component" value="Chromosome"/>
</dbReference>
<protein>
    <submittedName>
        <fullName evidence="1">Uncharacterized protein</fullName>
    </submittedName>
</protein>
<evidence type="ECO:0000313" key="1">
    <source>
        <dbReference type="EMBL" id="ALS25188.1"/>
    </source>
</evidence>
<evidence type="ECO:0000313" key="2">
    <source>
        <dbReference type="Proteomes" id="UP000061660"/>
    </source>
</evidence>
<accession>A0A0U2W9L4</accession>
<name>A0A0U2W9L4_9BACL</name>